<dbReference type="GO" id="GO:0006508">
    <property type="term" value="P:proteolysis"/>
    <property type="evidence" value="ECO:0007669"/>
    <property type="project" value="InterPro"/>
</dbReference>
<dbReference type="InterPro" id="IPR021109">
    <property type="entry name" value="Peptidase_aspartic_dom_sf"/>
</dbReference>
<dbReference type="InterPro" id="IPR036439">
    <property type="entry name" value="Dockerin_dom_sf"/>
</dbReference>
<dbReference type="InterPro" id="IPR001995">
    <property type="entry name" value="Peptidase_A2_cat"/>
</dbReference>
<evidence type="ECO:0000313" key="5">
    <source>
        <dbReference type="Proteomes" id="UP000315471"/>
    </source>
</evidence>
<dbReference type="Proteomes" id="UP000315471">
    <property type="component" value="Unassembled WGS sequence"/>
</dbReference>
<dbReference type="GO" id="GO:0000272">
    <property type="term" value="P:polysaccharide catabolic process"/>
    <property type="evidence" value="ECO:0007669"/>
    <property type="project" value="InterPro"/>
</dbReference>
<dbReference type="PROSITE" id="PS00141">
    <property type="entry name" value="ASP_PROTEASE"/>
    <property type="match status" value="1"/>
</dbReference>
<dbReference type="PROSITE" id="PS00018">
    <property type="entry name" value="EF_HAND_1"/>
    <property type="match status" value="1"/>
</dbReference>
<protein>
    <submittedName>
        <fullName evidence="4">Dockerin type I repeat protein</fullName>
    </submittedName>
</protein>
<feature type="domain" description="Peptidase A2" evidence="3">
    <location>
        <begin position="96"/>
        <end position="187"/>
    </location>
</feature>
<comment type="caution">
    <text evidence="4">The sequence shown here is derived from an EMBL/GenBank/DDBJ whole genome shotgun (WGS) entry which is preliminary data.</text>
</comment>
<dbReference type="AlphaFoldDB" id="A0A5C6DX73"/>
<dbReference type="Pfam" id="PF00404">
    <property type="entry name" value="Dockerin_1"/>
    <property type="match status" value="1"/>
</dbReference>
<evidence type="ECO:0000256" key="2">
    <source>
        <dbReference type="SAM" id="MobiDB-lite"/>
    </source>
</evidence>
<gene>
    <name evidence="4" type="ORF">Q31b_27840</name>
</gene>
<dbReference type="CDD" id="cd14256">
    <property type="entry name" value="Dockerin_I"/>
    <property type="match status" value="1"/>
</dbReference>
<dbReference type="EMBL" id="SJPY01000004">
    <property type="protein sequence ID" value="TWU41340.1"/>
    <property type="molecule type" value="Genomic_DNA"/>
</dbReference>
<proteinExistence type="predicted"/>
<evidence type="ECO:0000256" key="1">
    <source>
        <dbReference type="ARBA" id="ARBA00022801"/>
    </source>
</evidence>
<keyword evidence="1" id="KW-0378">Hydrolase</keyword>
<feature type="compositionally biased region" description="Basic residues" evidence="2">
    <location>
        <begin position="17"/>
        <end position="28"/>
    </location>
</feature>
<evidence type="ECO:0000313" key="4">
    <source>
        <dbReference type="EMBL" id="TWU41340.1"/>
    </source>
</evidence>
<dbReference type="RefSeq" id="WP_197171480.1">
    <property type="nucleotide sequence ID" value="NZ_SJPY01000004.1"/>
</dbReference>
<accession>A0A5C6DX73</accession>
<dbReference type="Gene3D" id="2.40.70.10">
    <property type="entry name" value="Acid Proteases"/>
    <property type="match status" value="1"/>
</dbReference>
<feature type="region of interest" description="Disordered" evidence="2">
    <location>
        <begin position="1"/>
        <end position="28"/>
    </location>
</feature>
<keyword evidence="5" id="KW-1185">Reference proteome</keyword>
<dbReference type="InterPro" id="IPR001969">
    <property type="entry name" value="Aspartic_peptidase_AS"/>
</dbReference>
<evidence type="ECO:0000259" key="3">
    <source>
        <dbReference type="PROSITE" id="PS50175"/>
    </source>
</evidence>
<dbReference type="GO" id="GO:0004190">
    <property type="term" value="F:aspartic-type endopeptidase activity"/>
    <property type="evidence" value="ECO:0007669"/>
    <property type="project" value="InterPro"/>
</dbReference>
<dbReference type="InterPro" id="IPR002105">
    <property type="entry name" value="Dockerin_1_rpt"/>
</dbReference>
<sequence length="1009" mass="109294">MPFKTIVSDTSHDKLKTKAKASRRAKRRRRFGRFETLEPRLPLSASSIDGRAFVDVGPSDNVALDQPRVTVQFLTEEPAPNTEPAGNTIVGPNTLNSWLLDTGANTTLVFQSAVDDMTGSEPTYETVGKFEELGVGGSSLFDISESYVFDFAGASGQRNRILDTHVISNPDKDVSIFGPYGIVGMPAMTERVTTVDFTPWTTVVGTNLFLGTDFHEAVPEPAGERYTVRVDNRVEFFPDDAVVEGDAVPAWADLPFLTAEIKSNDLTTQGNFLFDTGAQVSILSNQLAFDVGLDTNGDGVLDQNDAGYARSETISGISGSTSVPVFLIDEVHVPTTQGPDLVWTDLQWLILDIHPDIEGIFGFDNMTSGWVEGLFQDGQSGYIMQSHFDFRGWEATGQGELHFDLNPEYATLVDPNGPGASVVESGGVTIVSETGVDDTYQIRLTEPPLADVTVSFTGHAGQVDAVDANNLANHFVVFTTQNWNIPQTVRVRAIDDSDAESYRRSFIRQSSTSTDPNYDGVGMPRISVGVIDDDYAGVMLIPSDGDTTVYEAGSTDYYDVVLTTAPTESVSIQIEQTGGQITAVSETTGSDTLIFGPGNWSQPQRVRVTAVDDLIAQGDHFAYLSHKINTTDLSYAEAFLLQEKVTIVDNDSLESSVMGRWVAYGGTTADYGEDAIDTSKTALRTPGTLASMANYTNYMKGLNRVMIDIANLPTGTLNNVSDFEFRVGNTEDPSDWDLLSGDALPTILPAVDLGDDVSRVTLSWADDVAIKNRWLQVTVNPTDDTGLAVADVFYFGNQGADVDGSVSINGTVTVNVFDSLDIRFNQSPRTNSVGINHAWSVYDIDRSGSVNVFDMLDARFNQMPSGGLRLITLPLAPPSQETPSLAMIQQNQLNPLDVNDDGIVSALDALIGINYLNQPQASTGVQSVAAGESVTQRFHDVNGDGQITALDSLIVINHLGRTSTAEPEPNGAWMQVMILETDDPFDWTSEQDELNESALDLILQQWGNS</sequence>
<dbReference type="Gene3D" id="1.10.1330.10">
    <property type="entry name" value="Dockerin domain"/>
    <property type="match status" value="1"/>
</dbReference>
<name>A0A5C6DX73_9BACT</name>
<dbReference type="PROSITE" id="PS50175">
    <property type="entry name" value="ASP_PROT_RETROV"/>
    <property type="match status" value="1"/>
</dbReference>
<dbReference type="GO" id="GO:0004553">
    <property type="term" value="F:hydrolase activity, hydrolyzing O-glycosyl compounds"/>
    <property type="evidence" value="ECO:0007669"/>
    <property type="project" value="InterPro"/>
</dbReference>
<reference evidence="4 5" key="1">
    <citation type="submission" date="2019-02" db="EMBL/GenBank/DDBJ databases">
        <title>Deep-cultivation of Planctomycetes and their phenomic and genomic characterization uncovers novel biology.</title>
        <authorList>
            <person name="Wiegand S."/>
            <person name="Jogler M."/>
            <person name="Boedeker C."/>
            <person name="Pinto D."/>
            <person name="Vollmers J."/>
            <person name="Rivas-Marin E."/>
            <person name="Kohn T."/>
            <person name="Peeters S.H."/>
            <person name="Heuer A."/>
            <person name="Rast P."/>
            <person name="Oberbeckmann S."/>
            <person name="Bunk B."/>
            <person name="Jeske O."/>
            <person name="Meyerdierks A."/>
            <person name="Storesund J.E."/>
            <person name="Kallscheuer N."/>
            <person name="Luecker S."/>
            <person name="Lage O.M."/>
            <person name="Pohl T."/>
            <person name="Merkel B.J."/>
            <person name="Hornburger P."/>
            <person name="Mueller R.-W."/>
            <person name="Bruemmer F."/>
            <person name="Labrenz M."/>
            <person name="Spormann A.M."/>
            <person name="Op Den Camp H."/>
            <person name="Overmann J."/>
            <person name="Amann R."/>
            <person name="Jetten M.S.M."/>
            <person name="Mascher T."/>
            <person name="Medema M.H."/>
            <person name="Devos D.P."/>
            <person name="Kaster A.-K."/>
            <person name="Ovreas L."/>
            <person name="Rohde M."/>
            <person name="Galperin M.Y."/>
            <person name="Jogler C."/>
        </authorList>
    </citation>
    <scope>NUCLEOTIDE SEQUENCE [LARGE SCALE GENOMIC DNA]</scope>
    <source>
        <strain evidence="4 5">Q31b</strain>
    </source>
</reference>
<dbReference type="InterPro" id="IPR018247">
    <property type="entry name" value="EF_Hand_1_Ca_BS"/>
</dbReference>
<dbReference type="SUPFAM" id="SSF63446">
    <property type="entry name" value="Type I dockerin domain"/>
    <property type="match status" value="1"/>
</dbReference>
<organism evidence="4 5">
    <name type="scientific">Novipirellula aureliae</name>
    <dbReference type="NCBI Taxonomy" id="2527966"/>
    <lineage>
        <taxon>Bacteria</taxon>
        <taxon>Pseudomonadati</taxon>
        <taxon>Planctomycetota</taxon>
        <taxon>Planctomycetia</taxon>
        <taxon>Pirellulales</taxon>
        <taxon>Pirellulaceae</taxon>
        <taxon>Novipirellula</taxon>
    </lineage>
</organism>